<evidence type="ECO:0000313" key="5">
    <source>
        <dbReference type="Proteomes" id="UP000236641"/>
    </source>
</evidence>
<organism evidence="4 5">
    <name type="scientific">Hanstruepera neustonica</name>
    <dbReference type="NCBI Taxonomy" id="1445657"/>
    <lineage>
        <taxon>Bacteria</taxon>
        <taxon>Pseudomonadati</taxon>
        <taxon>Bacteroidota</taxon>
        <taxon>Flavobacteriia</taxon>
        <taxon>Flavobacteriales</taxon>
        <taxon>Flavobacteriaceae</taxon>
        <taxon>Hanstruepera</taxon>
    </lineage>
</organism>
<reference evidence="4 5" key="1">
    <citation type="submission" date="2018-01" db="EMBL/GenBank/DDBJ databases">
        <title>The draft genome of Hanstruepera neustonica JCM19743.</title>
        <authorList>
            <person name="He R.-H."/>
            <person name="Du Z.-J."/>
        </authorList>
    </citation>
    <scope>NUCLEOTIDE SEQUENCE [LARGE SCALE GENOMIC DNA]</scope>
    <source>
        <strain evidence="4 5">JCM19743</strain>
    </source>
</reference>
<dbReference type="AlphaFoldDB" id="A0A2K1E045"/>
<feature type="domain" description="Outer membrane protein beta-barrel" evidence="3">
    <location>
        <begin position="26"/>
        <end position="221"/>
    </location>
</feature>
<evidence type="ECO:0000256" key="1">
    <source>
        <dbReference type="ARBA" id="ARBA00022729"/>
    </source>
</evidence>
<comment type="caution">
    <text evidence="4">The sequence shown here is derived from an EMBL/GenBank/DDBJ whole genome shotgun (WGS) entry which is preliminary data.</text>
</comment>
<evidence type="ECO:0000313" key="4">
    <source>
        <dbReference type="EMBL" id="PNQ73672.1"/>
    </source>
</evidence>
<sequence length="226" mass="25391">MKLTLLVSLDKLKNYIMKKLQTFTLLFAILMSTSLFAQEVEEKANSKISVIAYGGIGYGIVDNDNQSNYNLNSNSGDLVINYKFSKNFGVATGLGLNQLSGNGFNSAGQFYHERDLIKIPLLLSIDQNVGDNFKVFVYLGPYAQTIVNDEYTFVNAKVEDVYEGWNFGFQLGLGFLYDVSDRFSLGLNYLGQSDLSKLETKNNQIINDEQRLKNLNTVGLMFILDF</sequence>
<dbReference type="InterPro" id="IPR027385">
    <property type="entry name" value="Beta-barrel_OMP"/>
</dbReference>
<dbReference type="InterPro" id="IPR011250">
    <property type="entry name" value="OMP/PagP_B-barrel"/>
</dbReference>
<feature type="chain" id="PRO_5014423528" description="Outer membrane protein beta-barrel domain-containing protein" evidence="2">
    <location>
        <begin position="38"/>
        <end position="226"/>
    </location>
</feature>
<gene>
    <name evidence="4" type="ORF">C1T31_04860</name>
</gene>
<evidence type="ECO:0000256" key="2">
    <source>
        <dbReference type="SAM" id="SignalP"/>
    </source>
</evidence>
<dbReference type="Gene3D" id="2.40.160.20">
    <property type="match status" value="1"/>
</dbReference>
<dbReference type="EMBL" id="POWF01000002">
    <property type="protein sequence ID" value="PNQ73672.1"/>
    <property type="molecule type" value="Genomic_DNA"/>
</dbReference>
<accession>A0A2K1E045</accession>
<evidence type="ECO:0000259" key="3">
    <source>
        <dbReference type="Pfam" id="PF13505"/>
    </source>
</evidence>
<protein>
    <recommendedName>
        <fullName evidence="3">Outer membrane protein beta-barrel domain-containing protein</fullName>
    </recommendedName>
</protein>
<dbReference type="Pfam" id="PF13505">
    <property type="entry name" value="OMP_b-brl"/>
    <property type="match status" value="1"/>
</dbReference>
<proteinExistence type="predicted"/>
<keyword evidence="1 2" id="KW-0732">Signal</keyword>
<dbReference type="OrthoDB" id="1345369at2"/>
<dbReference type="Proteomes" id="UP000236641">
    <property type="component" value="Unassembled WGS sequence"/>
</dbReference>
<keyword evidence="5" id="KW-1185">Reference proteome</keyword>
<feature type="signal peptide" evidence="2">
    <location>
        <begin position="1"/>
        <end position="37"/>
    </location>
</feature>
<dbReference type="SUPFAM" id="SSF56925">
    <property type="entry name" value="OMPA-like"/>
    <property type="match status" value="1"/>
</dbReference>
<name>A0A2K1E045_9FLAO</name>